<keyword evidence="2" id="KW-1185">Reference proteome</keyword>
<name>A0AC60P6Z0_IXOPE</name>
<organism evidence="1 2">
    <name type="scientific">Ixodes persulcatus</name>
    <name type="common">Taiga tick</name>
    <dbReference type="NCBI Taxonomy" id="34615"/>
    <lineage>
        <taxon>Eukaryota</taxon>
        <taxon>Metazoa</taxon>
        <taxon>Ecdysozoa</taxon>
        <taxon>Arthropoda</taxon>
        <taxon>Chelicerata</taxon>
        <taxon>Arachnida</taxon>
        <taxon>Acari</taxon>
        <taxon>Parasitiformes</taxon>
        <taxon>Ixodida</taxon>
        <taxon>Ixodoidea</taxon>
        <taxon>Ixodidae</taxon>
        <taxon>Ixodinae</taxon>
        <taxon>Ixodes</taxon>
    </lineage>
</organism>
<accession>A0AC60P6Z0</accession>
<comment type="caution">
    <text evidence="1">The sequence shown here is derived from an EMBL/GenBank/DDBJ whole genome shotgun (WGS) entry which is preliminary data.</text>
</comment>
<feature type="non-terminal residue" evidence="1">
    <location>
        <position position="113"/>
    </location>
</feature>
<dbReference type="EMBL" id="JABSTQ010011099">
    <property type="protein sequence ID" value="KAG0415209.1"/>
    <property type="molecule type" value="Genomic_DNA"/>
</dbReference>
<proteinExistence type="predicted"/>
<reference evidence="1 2" key="1">
    <citation type="journal article" date="2020" name="Cell">
        <title>Large-Scale Comparative Analyses of Tick Genomes Elucidate Their Genetic Diversity and Vector Capacities.</title>
        <authorList>
            <consortium name="Tick Genome and Microbiome Consortium (TIGMIC)"/>
            <person name="Jia N."/>
            <person name="Wang J."/>
            <person name="Shi W."/>
            <person name="Du L."/>
            <person name="Sun Y."/>
            <person name="Zhan W."/>
            <person name="Jiang J.F."/>
            <person name="Wang Q."/>
            <person name="Zhang B."/>
            <person name="Ji P."/>
            <person name="Bell-Sakyi L."/>
            <person name="Cui X.M."/>
            <person name="Yuan T.T."/>
            <person name="Jiang B.G."/>
            <person name="Yang W.F."/>
            <person name="Lam T.T."/>
            <person name="Chang Q.C."/>
            <person name="Ding S.J."/>
            <person name="Wang X.J."/>
            <person name="Zhu J.G."/>
            <person name="Ruan X.D."/>
            <person name="Zhao L."/>
            <person name="Wei J.T."/>
            <person name="Ye R.Z."/>
            <person name="Que T.C."/>
            <person name="Du C.H."/>
            <person name="Zhou Y.H."/>
            <person name="Cheng J.X."/>
            <person name="Dai P.F."/>
            <person name="Guo W.B."/>
            <person name="Han X.H."/>
            <person name="Huang E.J."/>
            <person name="Li L.F."/>
            <person name="Wei W."/>
            <person name="Gao Y.C."/>
            <person name="Liu J.Z."/>
            <person name="Shao H.Z."/>
            <person name="Wang X."/>
            <person name="Wang C.C."/>
            <person name="Yang T.C."/>
            <person name="Huo Q.B."/>
            <person name="Li W."/>
            <person name="Chen H.Y."/>
            <person name="Chen S.E."/>
            <person name="Zhou L.G."/>
            <person name="Ni X.B."/>
            <person name="Tian J.H."/>
            <person name="Sheng Y."/>
            <person name="Liu T."/>
            <person name="Pan Y.S."/>
            <person name="Xia L.Y."/>
            <person name="Li J."/>
            <person name="Zhao F."/>
            <person name="Cao W.C."/>
        </authorList>
    </citation>
    <scope>NUCLEOTIDE SEQUENCE [LARGE SCALE GENOMIC DNA]</scope>
    <source>
        <strain evidence="1">Iper-2018</strain>
    </source>
</reference>
<protein>
    <submittedName>
        <fullName evidence="1">Uncharacterized protein</fullName>
    </submittedName>
</protein>
<evidence type="ECO:0000313" key="1">
    <source>
        <dbReference type="EMBL" id="KAG0415209.1"/>
    </source>
</evidence>
<sequence>MTPRTEKLRDPSFWPKSCLFNPFRGGLWDELLHASLSRLILVSAQFVNVLVQNTGEENERVGFGATEAMSDRVCIHSNGRIQVSISAEDLLDCCVTCRLGKRYGEDYQDCKHF</sequence>
<gene>
    <name evidence="1" type="ORF">HPB47_007626</name>
</gene>
<evidence type="ECO:0000313" key="2">
    <source>
        <dbReference type="Proteomes" id="UP000805193"/>
    </source>
</evidence>
<dbReference type="Proteomes" id="UP000805193">
    <property type="component" value="Unassembled WGS sequence"/>
</dbReference>